<sequence length="270" mass="30539">MYNTEAMFVTRPTMQSPEELASLFSKNMTLDPIQVAQEEAKIVYISQHYTHSSHLARNPAEPVQPTSRSASQPTLGEHELVLQVLRTHGVDPSGLSAPQLQLFRSADTAQQMRLVELWRICPPNNVENNPTATWSSTTVEQEEALAKLRYDQQQQDNESVMSLDGTPLTPVQSGDGRWVNIDPHMQQFVEPYMTSGYEDMARREYEESARRALAEASFQGHKGAILSTSYKKATDPVYNSVSPCGWDQQAQMENQYGRLVQLRMDDEEML</sequence>
<organism evidence="2 3">
    <name type="scientific">Coniochaeta pulveracea</name>
    <dbReference type="NCBI Taxonomy" id="177199"/>
    <lineage>
        <taxon>Eukaryota</taxon>
        <taxon>Fungi</taxon>
        <taxon>Dikarya</taxon>
        <taxon>Ascomycota</taxon>
        <taxon>Pezizomycotina</taxon>
        <taxon>Sordariomycetes</taxon>
        <taxon>Sordariomycetidae</taxon>
        <taxon>Coniochaetales</taxon>
        <taxon>Coniochaetaceae</taxon>
        <taxon>Coniochaeta</taxon>
    </lineage>
</organism>
<dbReference type="STRING" id="177199.A0A420YE32"/>
<evidence type="ECO:0000313" key="3">
    <source>
        <dbReference type="Proteomes" id="UP000275385"/>
    </source>
</evidence>
<proteinExistence type="predicted"/>
<dbReference type="OrthoDB" id="5357075at2759"/>
<protein>
    <submittedName>
        <fullName evidence="2">Uncharacterized protein</fullName>
    </submittedName>
</protein>
<gene>
    <name evidence="2" type="ORF">DL546_007996</name>
</gene>
<dbReference type="EMBL" id="QVQW01000016">
    <property type="protein sequence ID" value="RKU46161.1"/>
    <property type="molecule type" value="Genomic_DNA"/>
</dbReference>
<accession>A0A420YE32</accession>
<name>A0A420YE32_9PEZI</name>
<reference evidence="2 3" key="1">
    <citation type="submission" date="2018-08" db="EMBL/GenBank/DDBJ databases">
        <title>Draft genome of the lignicolous fungus Coniochaeta pulveracea.</title>
        <authorList>
            <person name="Borstlap C.J."/>
            <person name="De Witt R.N."/>
            <person name="Botha A."/>
            <person name="Volschenk H."/>
        </authorList>
    </citation>
    <scope>NUCLEOTIDE SEQUENCE [LARGE SCALE GENOMIC DNA]</scope>
    <source>
        <strain evidence="2 3">CAB683</strain>
    </source>
</reference>
<evidence type="ECO:0000256" key="1">
    <source>
        <dbReference type="SAM" id="MobiDB-lite"/>
    </source>
</evidence>
<keyword evidence="3" id="KW-1185">Reference proteome</keyword>
<feature type="compositionally biased region" description="Polar residues" evidence="1">
    <location>
        <begin position="64"/>
        <end position="73"/>
    </location>
</feature>
<evidence type="ECO:0000313" key="2">
    <source>
        <dbReference type="EMBL" id="RKU46161.1"/>
    </source>
</evidence>
<feature type="region of interest" description="Disordered" evidence="1">
    <location>
        <begin position="54"/>
        <end position="73"/>
    </location>
</feature>
<comment type="caution">
    <text evidence="2">The sequence shown here is derived from an EMBL/GenBank/DDBJ whole genome shotgun (WGS) entry which is preliminary data.</text>
</comment>
<dbReference type="Proteomes" id="UP000275385">
    <property type="component" value="Unassembled WGS sequence"/>
</dbReference>
<dbReference type="AlphaFoldDB" id="A0A420YE32"/>